<dbReference type="Proteomes" id="UP000192610">
    <property type="component" value="Unassembled WGS sequence"/>
</dbReference>
<dbReference type="AlphaFoldDB" id="A0A1V9EFP9"/>
<accession>A0A1V9EFP9</accession>
<evidence type="ECO:0000313" key="2">
    <source>
        <dbReference type="Proteomes" id="UP000192610"/>
    </source>
</evidence>
<dbReference type="STRING" id="354355.SAMN05660816_05894"/>
<dbReference type="RefSeq" id="WP_081202934.1">
    <property type="nucleotide sequence ID" value="NZ_FOCZ01000016.1"/>
</dbReference>
<evidence type="ECO:0000313" key="1">
    <source>
        <dbReference type="EMBL" id="OQP44881.1"/>
    </source>
</evidence>
<sequence length="130" mass="14856">MIPENYKALIVKLKQKTLNKETIWSKTSRNEEYKLVLDKGAITIDKWDSDSVSYIDISIINDRGDVIDRIQVSDGEELNDYNLLSELHAAAKRAYYKVDETIKSIFIELDSSKIIGKENAPSDDVDDLPF</sequence>
<gene>
    <name evidence="1" type="ORF">A4H97_11020</name>
</gene>
<dbReference type="EMBL" id="LVXG01000034">
    <property type="protein sequence ID" value="OQP44881.1"/>
    <property type="molecule type" value="Genomic_DNA"/>
</dbReference>
<proteinExistence type="predicted"/>
<comment type="caution">
    <text evidence="1">The sequence shown here is derived from an EMBL/GenBank/DDBJ whole genome shotgun (WGS) entry which is preliminary data.</text>
</comment>
<protein>
    <submittedName>
        <fullName evidence="1">Uncharacterized protein</fullName>
    </submittedName>
</protein>
<keyword evidence="2" id="KW-1185">Reference proteome</keyword>
<organism evidence="1 2">
    <name type="scientific">Niastella yeongjuensis</name>
    <dbReference type="NCBI Taxonomy" id="354355"/>
    <lineage>
        <taxon>Bacteria</taxon>
        <taxon>Pseudomonadati</taxon>
        <taxon>Bacteroidota</taxon>
        <taxon>Chitinophagia</taxon>
        <taxon>Chitinophagales</taxon>
        <taxon>Chitinophagaceae</taxon>
        <taxon>Niastella</taxon>
    </lineage>
</organism>
<reference evidence="2" key="1">
    <citation type="submission" date="2016-04" db="EMBL/GenBank/DDBJ databases">
        <authorList>
            <person name="Chen L."/>
            <person name="Zhuang W."/>
            <person name="Wang G."/>
        </authorList>
    </citation>
    <scope>NUCLEOTIDE SEQUENCE [LARGE SCALE GENOMIC DNA]</scope>
    <source>
        <strain evidence="2">17621</strain>
    </source>
</reference>
<dbReference type="OrthoDB" id="1495406at2"/>
<name>A0A1V9EFP9_9BACT</name>